<sequence>MLGVGNSGQGKGLWQRGQKVELMQTDWTHRKDIPNLSSRIDDALIYFRGQKCKQLEFHVASPWTEQIV</sequence>
<accession>A0A835IW21</accession>
<protein>
    <submittedName>
        <fullName evidence="1">Uncharacterized protein</fullName>
    </submittedName>
</protein>
<organism evidence="1 2">
    <name type="scientific">Coptis chinensis</name>
    <dbReference type="NCBI Taxonomy" id="261450"/>
    <lineage>
        <taxon>Eukaryota</taxon>
        <taxon>Viridiplantae</taxon>
        <taxon>Streptophyta</taxon>
        <taxon>Embryophyta</taxon>
        <taxon>Tracheophyta</taxon>
        <taxon>Spermatophyta</taxon>
        <taxon>Magnoliopsida</taxon>
        <taxon>Ranunculales</taxon>
        <taxon>Ranunculaceae</taxon>
        <taxon>Coptidoideae</taxon>
        <taxon>Coptis</taxon>
    </lineage>
</organism>
<dbReference type="AlphaFoldDB" id="A0A835IW21"/>
<dbReference type="EMBL" id="JADFTS010000001">
    <property type="protein sequence ID" value="KAF9624754.1"/>
    <property type="molecule type" value="Genomic_DNA"/>
</dbReference>
<proteinExistence type="predicted"/>
<name>A0A835IW21_9MAGN</name>
<comment type="caution">
    <text evidence="1">The sequence shown here is derived from an EMBL/GenBank/DDBJ whole genome shotgun (WGS) entry which is preliminary data.</text>
</comment>
<reference evidence="1 2" key="1">
    <citation type="submission" date="2020-10" db="EMBL/GenBank/DDBJ databases">
        <title>The Coptis chinensis genome and diversification of protoberbering-type alkaloids.</title>
        <authorList>
            <person name="Wang B."/>
            <person name="Shu S."/>
            <person name="Song C."/>
            <person name="Liu Y."/>
        </authorList>
    </citation>
    <scope>NUCLEOTIDE SEQUENCE [LARGE SCALE GENOMIC DNA]</scope>
    <source>
        <strain evidence="1">HL-2020</strain>
        <tissue evidence="1">Leaf</tissue>
    </source>
</reference>
<evidence type="ECO:0000313" key="1">
    <source>
        <dbReference type="EMBL" id="KAF9624754.1"/>
    </source>
</evidence>
<gene>
    <name evidence="1" type="ORF">IFM89_013835</name>
</gene>
<dbReference type="Proteomes" id="UP000631114">
    <property type="component" value="Unassembled WGS sequence"/>
</dbReference>
<evidence type="ECO:0000313" key="2">
    <source>
        <dbReference type="Proteomes" id="UP000631114"/>
    </source>
</evidence>
<keyword evidence="2" id="KW-1185">Reference proteome</keyword>